<name>A0A1B8SEB7_9MYCO</name>
<dbReference type="InterPro" id="IPR050571">
    <property type="entry name" value="Class-IV_PLP-Dep_Aminotrnsfr"/>
</dbReference>
<dbReference type="PANTHER" id="PTHR42743">
    <property type="entry name" value="AMINO-ACID AMINOTRANSFERASE"/>
    <property type="match status" value="1"/>
</dbReference>
<dbReference type="GO" id="GO:0008696">
    <property type="term" value="F:4-amino-4-deoxychorismate lyase activity"/>
    <property type="evidence" value="ECO:0007669"/>
    <property type="project" value="UniProtKB-EC"/>
</dbReference>
<evidence type="ECO:0000313" key="2">
    <source>
        <dbReference type="EMBL" id="OBY31091.1"/>
    </source>
</evidence>
<dbReference type="AlphaFoldDB" id="A0A1B8SEB7"/>
<dbReference type="InterPro" id="IPR043132">
    <property type="entry name" value="BCAT-like_C"/>
</dbReference>
<dbReference type="InterPro" id="IPR043131">
    <property type="entry name" value="BCAT-like_N"/>
</dbReference>
<protein>
    <submittedName>
        <fullName evidence="2">4-amino-4-deoxychorismate lyase</fullName>
        <ecNumber evidence="2">4.1.3.38</ecNumber>
    </submittedName>
</protein>
<dbReference type="Proteomes" id="UP000092668">
    <property type="component" value="Unassembled WGS sequence"/>
</dbReference>
<keyword evidence="2" id="KW-0456">Lyase</keyword>
<dbReference type="GO" id="GO:0046394">
    <property type="term" value="P:carboxylic acid biosynthetic process"/>
    <property type="evidence" value="ECO:0007669"/>
    <property type="project" value="UniProtKB-ARBA"/>
</dbReference>
<dbReference type="InterPro" id="IPR001544">
    <property type="entry name" value="Aminotrans_IV"/>
</dbReference>
<dbReference type="NCBIfam" id="NF005887">
    <property type="entry name" value="PRK07849.1-2"/>
    <property type="match status" value="1"/>
</dbReference>
<reference evidence="2 3" key="1">
    <citation type="submission" date="2015-06" db="EMBL/GenBank/DDBJ databases">
        <title>Genome sequence of Mycobacterium kumamotonense strain Roo.</title>
        <authorList>
            <person name="Greninger A.L."/>
            <person name="Cunningham G."/>
            <person name="Miller S."/>
        </authorList>
    </citation>
    <scope>NUCLEOTIDE SEQUENCE [LARGE SCALE GENOMIC DNA]</scope>
    <source>
        <strain evidence="2 3">Roo</strain>
    </source>
</reference>
<sequence length="282" mass="29631">MSADHPVTIVTLGGGPVGDAPLLHADDLAVLRGDGVFETLLVRDGAACLLDAHLLRLARSAELMDLPAPDPDAWRRAVDTALRLWPGAGEGALRMIYSRGRECGSGPTAYVMITPLPVRIAEARRKGVAAVSLNRGVPAQGPAMPWLLAGAKTLSYAVNLAALRHAAKQGADDVIFISSDGYVLEGPRSTVVLVEPGRMVTPPSSQPILRGTTAEALFEVARGAGYRCEYAPLRDTDLVAAQDIWLVSSITLAARVHTLDGRALTPRVPDAEVTALVDAAIG</sequence>
<gene>
    <name evidence="2" type="ORF">ACT18_14535</name>
</gene>
<evidence type="ECO:0000256" key="1">
    <source>
        <dbReference type="ARBA" id="ARBA00009320"/>
    </source>
</evidence>
<dbReference type="Gene3D" id="3.30.470.10">
    <property type="match status" value="1"/>
</dbReference>
<proteinExistence type="inferred from homology"/>
<dbReference type="RefSeq" id="WP_065288566.1">
    <property type="nucleotide sequence ID" value="NZ_LFOE01000021.1"/>
</dbReference>
<dbReference type="SUPFAM" id="SSF56752">
    <property type="entry name" value="D-aminoacid aminotransferase-like PLP-dependent enzymes"/>
    <property type="match status" value="1"/>
</dbReference>
<dbReference type="STRING" id="354243.BST28_08855"/>
<dbReference type="Pfam" id="PF01063">
    <property type="entry name" value="Aminotran_4"/>
    <property type="match status" value="1"/>
</dbReference>
<comment type="similarity">
    <text evidence="1">Belongs to the class-IV pyridoxal-phosphate-dependent aminotransferase family.</text>
</comment>
<evidence type="ECO:0000313" key="3">
    <source>
        <dbReference type="Proteomes" id="UP000092668"/>
    </source>
</evidence>
<dbReference type="EC" id="4.1.3.38" evidence="2"/>
<dbReference type="NCBIfam" id="NF005886">
    <property type="entry name" value="PRK07849.1-1"/>
    <property type="match status" value="1"/>
</dbReference>
<dbReference type="EMBL" id="LFOE01000021">
    <property type="protein sequence ID" value="OBY31091.1"/>
    <property type="molecule type" value="Genomic_DNA"/>
</dbReference>
<dbReference type="OrthoDB" id="3199344at2"/>
<organism evidence="2 3">
    <name type="scientific">Mycolicibacter kumamotonensis</name>
    <dbReference type="NCBI Taxonomy" id="354243"/>
    <lineage>
        <taxon>Bacteria</taxon>
        <taxon>Bacillati</taxon>
        <taxon>Actinomycetota</taxon>
        <taxon>Actinomycetes</taxon>
        <taxon>Mycobacteriales</taxon>
        <taxon>Mycobacteriaceae</taxon>
        <taxon>Mycolicibacter</taxon>
    </lineage>
</organism>
<dbReference type="Gene3D" id="3.20.10.10">
    <property type="entry name" value="D-amino Acid Aminotransferase, subunit A, domain 2"/>
    <property type="match status" value="1"/>
</dbReference>
<accession>A0A1B8SEB7</accession>
<comment type="caution">
    <text evidence="2">The sequence shown here is derived from an EMBL/GenBank/DDBJ whole genome shotgun (WGS) entry which is preliminary data.</text>
</comment>
<keyword evidence="3" id="KW-1185">Reference proteome</keyword>
<dbReference type="PANTHER" id="PTHR42743:SF11">
    <property type="entry name" value="AMINODEOXYCHORISMATE LYASE"/>
    <property type="match status" value="1"/>
</dbReference>
<dbReference type="GO" id="GO:0005829">
    <property type="term" value="C:cytosol"/>
    <property type="evidence" value="ECO:0007669"/>
    <property type="project" value="TreeGrafter"/>
</dbReference>
<dbReference type="InterPro" id="IPR036038">
    <property type="entry name" value="Aminotransferase-like"/>
</dbReference>
<dbReference type="PATRIC" id="fig|354243.3.peg.3006"/>